<dbReference type="EMBL" id="JARIHO010000028">
    <property type="protein sequence ID" value="KAJ7339197.1"/>
    <property type="molecule type" value="Genomic_DNA"/>
</dbReference>
<name>A0AAD6ZTQ9_9AGAR</name>
<comment type="caution">
    <text evidence="1">The sequence shown here is derived from an EMBL/GenBank/DDBJ whole genome shotgun (WGS) entry which is preliminary data.</text>
</comment>
<sequence>MAGPDLKSSGGGLHIHFTEHITGGTGPVHLKFRDRLVYRTCDEQIELMQSVLHANESDADLGSDVCSGEGDLVGTVPSNDFRHIPHMPDKGAKKNIVASVPIRNKPAKFRGAPWYLLEGACFKVHQISGLPIPSIQHLHSTIIKPCIDEIALQESDKVMNDPRLKVRLKDCTLNYIRNVLNPGILPRIYLEDAPYTWGFLSVFTTSPNEYRKKRAQKGAKAKVATLVEPGEWEETPNGSSDDGATFAGETGGFWKDMGFMCNATFALVFVISIMALTRNTGTNVFPMILDLFLEIGGTSSRILNTLSNAGACVSITIIECLKRIRSEDAVACHQPNPRVPYPSAEDLEAKKKRCGKRAAATCTYIVPTDSDEAKMFSSFVGLVMTLILAYCPGSKEWEGRNAVLKAAEDMITGDRQGFSMTHLPTVQARAKTQQRLTGTKCVGEVWAGIGSESKSKSKSGGESASESDLNCTKWGKEMSEWSKTNRNETQQGQGAEGMVRTACVLGGYGMGEMAVERATMRVINFNEGSKKGIIKILKKLREFSGFTESEWAAKARIIVGDWLTSNNIWGARRD</sequence>
<keyword evidence="2" id="KW-1185">Reference proteome</keyword>
<proteinExistence type="predicted"/>
<evidence type="ECO:0000313" key="2">
    <source>
        <dbReference type="Proteomes" id="UP001218218"/>
    </source>
</evidence>
<reference evidence="1" key="1">
    <citation type="submission" date="2023-03" db="EMBL/GenBank/DDBJ databases">
        <title>Massive genome expansion in bonnet fungi (Mycena s.s.) driven by repeated elements and novel gene families across ecological guilds.</title>
        <authorList>
            <consortium name="Lawrence Berkeley National Laboratory"/>
            <person name="Harder C.B."/>
            <person name="Miyauchi S."/>
            <person name="Viragh M."/>
            <person name="Kuo A."/>
            <person name="Thoen E."/>
            <person name="Andreopoulos B."/>
            <person name="Lu D."/>
            <person name="Skrede I."/>
            <person name="Drula E."/>
            <person name="Henrissat B."/>
            <person name="Morin E."/>
            <person name="Kohler A."/>
            <person name="Barry K."/>
            <person name="LaButti K."/>
            <person name="Morin E."/>
            <person name="Salamov A."/>
            <person name="Lipzen A."/>
            <person name="Mereny Z."/>
            <person name="Hegedus B."/>
            <person name="Baldrian P."/>
            <person name="Stursova M."/>
            <person name="Weitz H."/>
            <person name="Taylor A."/>
            <person name="Grigoriev I.V."/>
            <person name="Nagy L.G."/>
            <person name="Martin F."/>
            <person name="Kauserud H."/>
        </authorList>
    </citation>
    <scope>NUCLEOTIDE SEQUENCE</scope>
    <source>
        <strain evidence="1">CBHHK002</strain>
    </source>
</reference>
<gene>
    <name evidence="1" type="ORF">DFH08DRAFT_812587</name>
</gene>
<protein>
    <submittedName>
        <fullName evidence="1">Uncharacterized protein</fullName>
    </submittedName>
</protein>
<accession>A0AAD6ZTQ9</accession>
<dbReference type="Proteomes" id="UP001218218">
    <property type="component" value="Unassembled WGS sequence"/>
</dbReference>
<organism evidence="1 2">
    <name type="scientific">Mycena albidolilacea</name>
    <dbReference type="NCBI Taxonomy" id="1033008"/>
    <lineage>
        <taxon>Eukaryota</taxon>
        <taxon>Fungi</taxon>
        <taxon>Dikarya</taxon>
        <taxon>Basidiomycota</taxon>
        <taxon>Agaricomycotina</taxon>
        <taxon>Agaricomycetes</taxon>
        <taxon>Agaricomycetidae</taxon>
        <taxon>Agaricales</taxon>
        <taxon>Marasmiineae</taxon>
        <taxon>Mycenaceae</taxon>
        <taxon>Mycena</taxon>
    </lineage>
</organism>
<evidence type="ECO:0000313" key="1">
    <source>
        <dbReference type="EMBL" id="KAJ7339197.1"/>
    </source>
</evidence>
<dbReference type="AlphaFoldDB" id="A0AAD6ZTQ9"/>